<feature type="signal peptide" evidence="1">
    <location>
        <begin position="1"/>
        <end position="24"/>
    </location>
</feature>
<keyword evidence="1" id="KW-0732">Signal</keyword>
<reference evidence="2" key="1">
    <citation type="submission" date="2024-05" db="EMBL/GenBank/DDBJ databases">
        <title>The Natural Products Discovery Center: Release of the First 8490 Sequenced Strains for Exploring Actinobacteria Biosynthetic Diversity.</title>
        <authorList>
            <person name="Kalkreuter E."/>
            <person name="Kautsar S.A."/>
            <person name="Yang D."/>
            <person name="Bader C.D."/>
            <person name="Teijaro C.N."/>
            <person name="Fluegel L."/>
            <person name="Davis C.M."/>
            <person name="Simpson J.R."/>
            <person name="Lauterbach L."/>
            <person name="Steele A.D."/>
            <person name="Gui C."/>
            <person name="Meng S."/>
            <person name="Li G."/>
            <person name="Viehrig K."/>
            <person name="Ye F."/>
            <person name="Su P."/>
            <person name="Kiefer A.F."/>
            <person name="Nichols A."/>
            <person name="Cepeda A.J."/>
            <person name="Yan W."/>
            <person name="Fan B."/>
            <person name="Jiang Y."/>
            <person name="Adhikari A."/>
            <person name="Zheng C.-J."/>
            <person name="Schuster L."/>
            <person name="Cowan T.M."/>
            <person name="Smanski M.J."/>
            <person name="Chevrette M.G."/>
            <person name="de Carvalho L.P.S."/>
            <person name="Shen B."/>
        </authorList>
    </citation>
    <scope>NUCLEOTIDE SEQUENCE</scope>
    <source>
        <strain evidence="2">NPDC080035</strain>
    </source>
</reference>
<proteinExistence type="predicted"/>
<evidence type="ECO:0000313" key="2">
    <source>
        <dbReference type="EMBL" id="XBM48234.1"/>
    </source>
</evidence>
<dbReference type="RefSeq" id="WP_348788186.1">
    <property type="nucleotide sequence ID" value="NZ_CP157390.1"/>
</dbReference>
<feature type="chain" id="PRO_5043862580" description="Lipoprotein" evidence="1">
    <location>
        <begin position="25"/>
        <end position="158"/>
    </location>
</feature>
<dbReference type="PROSITE" id="PS51257">
    <property type="entry name" value="PROKAR_LIPOPROTEIN"/>
    <property type="match status" value="1"/>
</dbReference>
<dbReference type="EMBL" id="CP157390">
    <property type="protein sequence ID" value="XBM48234.1"/>
    <property type="molecule type" value="Genomic_DNA"/>
</dbReference>
<protein>
    <recommendedName>
        <fullName evidence="3">Lipoprotein</fullName>
    </recommendedName>
</protein>
<dbReference type="AlphaFoldDB" id="A0AAU7GC34"/>
<name>A0AAU7GC34_9MICO</name>
<sequence>MRRSRWSAVLLAGALALGGTAALAGCSVQTLVKDVSGGNVDLGGDTVPAGFPSTVPLYGGRVVFGASVGSGDGKVWNVTVKVPAADAYKRIAEQLAGAGFAGRFGSTAPDGGGTGAFADDRYGVLVVVTDAGSNGWVANYSVSKAAVPTPTPTPTPAS</sequence>
<evidence type="ECO:0000256" key="1">
    <source>
        <dbReference type="SAM" id="SignalP"/>
    </source>
</evidence>
<accession>A0AAU7GC34</accession>
<gene>
    <name evidence="2" type="ORF">AAME72_19545</name>
</gene>
<organism evidence="2">
    <name type="scientific">Leifsonia sp. NPDC080035</name>
    <dbReference type="NCBI Taxonomy" id="3143936"/>
    <lineage>
        <taxon>Bacteria</taxon>
        <taxon>Bacillati</taxon>
        <taxon>Actinomycetota</taxon>
        <taxon>Actinomycetes</taxon>
        <taxon>Micrococcales</taxon>
        <taxon>Microbacteriaceae</taxon>
        <taxon>Leifsonia</taxon>
    </lineage>
</organism>
<evidence type="ECO:0008006" key="3">
    <source>
        <dbReference type="Google" id="ProtNLM"/>
    </source>
</evidence>